<keyword evidence="10" id="KW-0687">Ribonucleoprotein</keyword>
<keyword evidence="6" id="KW-0946">Virion</keyword>
<accession>A0A0D3R162</accession>
<evidence type="ECO:0000256" key="11">
    <source>
        <dbReference type="ARBA" id="ARBA00033344"/>
    </source>
</evidence>
<dbReference type="InterPro" id="IPR023330">
    <property type="entry name" value="Rhabdovirus_ncapsid_N"/>
</dbReference>
<dbReference type="InterPro" id="IPR023331">
    <property type="entry name" value="Rhabdovirus_ncapsid_C"/>
</dbReference>
<keyword evidence="14" id="KW-1185">Reference proteome</keyword>
<dbReference type="InterPro" id="IPR035961">
    <property type="entry name" value="Rhabdovirus_nucleoprotein-like"/>
</dbReference>
<evidence type="ECO:0000256" key="4">
    <source>
        <dbReference type="ARBA" id="ARBA00022497"/>
    </source>
</evidence>
<dbReference type="Gene3D" id="1.10.3610.10">
    <property type="entry name" value="Nucleoprotein"/>
    <property type="match status" value="1"/>
</dbReference>
<dbReference type="Proteomes" id="UP000207720">
    <property type="component" value="Segment"/>
</dbReference>
<evidence type="ECO:0000256" key="1">
    <source>
        <dbReference type="ARBA" id="ARBA00004192"/>
    </source>
</evidence>
<protein>
    <recommendedName>
        <fullName evidence="3">Nucleoprotein</fullName>
    </recommendedName>
    <alternativeName>
        <fullName evidence="11">Nucleocapsid protein</fullName>
    </alternativeName>
</protein>
<proteinExistence type="predicted"/>
<dbReference type="GO" id="GO:0019029">
    <property type="term" value="C:helical viral capsid"/>
    <property type="evidence" value="ECO:0007669"/>
    <property type="project" value="UniProtKB-KW"/>
</dbReference>
<evidence type="ECO:0000256" key="8">
    <source>
        <dbReference type="ARBA" id="ARBA00023086"/>
    </source>
</evidence>
<dbReference type="Pfam" id="PF00945">
    <property type="entry name" value="Rhabdo_ncap"/>
    <property type="match status" value="1"/>
</dbReference>
<feature type="domain" description="Rhabdovirus nucleocapsid" evidence="12">
    <location>
        <begin position="12"/>
        <end position="405"/>
    </location>
</feature>
<evidence type="ECO:0000256" key="9">
    <source>
        <dbReference type="ARBA" id="ARBA00023200"/>
    </source>
</evidence>
<evidence type="ECO:0000256" key="5">
    <source>
        <dbReference type="ARBA" id="ARBA00022561"/>
    </source>
</evidence>
<keyword evidence="7" id="KW-0694">RNA-binding</keyword>
<dbReference type="GO" id="GO:0030430">
    <property type="term" value="C:host cell cytoplasm"/>
    <property type="evidence" value="ECO:0007669"/>
    <property type="project" value="UniProtKB-SubCell"/>
</dbReference>
<dbReference type="GO" id="GO:0019013">
    <property type="term" value="C:viral nucleocapsid"/>
    <property type="evidence" value="ECO:0007669"/>
    <property type="project" value="UniProtKB-KW"/>
</dbReference>
<dbReference type="GO" id="GO:0003723">
    <property type="term" value="F:RNA binding"/>
    <property type="evidence" value="ECO:0007669"/>
    <property type="project" value="UniProtKB-KW"/>
</dbReference>
<keyword evidence="9" id="KW-1035">Host cytoplasm</keyword>
<dbReference type="InterPro" id="IPR000448">
    <property type="entry name" value="Rhabdo_ncapsid"/>
</dbReference>
<evidence type="ECO:0000256" key="3">
    <source>
        <dbReference type="ARBA" id="ARBA00014389"/>
    </source>
</evidence>
<evidence type="ECO:0000256" key="6">
    <source>
        <dbReference type="ARBA" id="ARBA00022844"/>
    </source>
</evidence>
<keyword evidence="8 13" id="KW-0543">Viral nucleoprotein</keyword>
<dbReference type="GeneID" id="32707766"/>
<evidence type="ECO:0000256" key="7">
    <source>
        <dbReference type="ARBA" id="ARBA00022884"/>
    </source>
</evidence>
<dbReference type="EMBL" id="KM205006">
    <property type="protein sequence ID" value="AJR28454.1"/>
    <property type="molecule type" value="Viral_cRNA"/>
</dbReference>
<keyword evidence="4" id="KW-1139">Helical capsid protein</keyword>
<evidence type="ECO:0000256" key="2">
    <source>
        <dbReference type="ARBA" id="ARBA00004328"/>
    </source>
</evidence>
<evidence type="ECO:0000313" key="14">
    <source>
        <dbReference type="Proteomes" id="UP000207720"/>
    </source>
</evidence>
<keyword evidence="5" id="KW-0167">Capsid protein</keyword>
<sequence>MANETIYRFSTKKSVHPLLPSENNEVRYPKDYFAEPKKPRLTIYLKKDDLPKMRSYVRKGLVEYNLNLKIVNSFIYYVLKDLPPHQLGSDWESFGINLGKARSDITHFVMFDVDFKEEDFPNEAVTADEDSKDDKALIFILLFQYRASRATHDAYKTELCDKATKTLNAMGLNAPAITKGLTAVTNAWPSNIDYTKIVAGVDMYYFKNKEATWADLRFCTLGSRYKDCAALTALSHITQLTGVKLNQLLLWVFTERMADEADRLSEPGNEVDKADSYMPYMRDMGISDKSPYSAQMNPSLTTFCHVIGCLSDSTRSKNSRLAGEVDRSNSVINGTLVSYVLSTRPGFVQAYGTSAASEQMVAEPTTVIGAMPKTSDPDEWFAFLSKEGFVLPEEIKVWFEKKVKSFRDTRVGTVGSFLVEKRTI</sequence>
<dbReference type="GO" id="GO:1990904">
    <property type="term" value="C:ribonucleoprotein complex"/>
    <property type="evidence" value="ECO:0007669"/>
    <property type="project" value="UniProtKB-KW"/>
</dbReference>
<comment type="subcellular location">
    <subcellularLocation>
        <location evidence="1">Host cytoplasm</location>
    </subcellularLocation>
    <subcellularLocation>
        <location evidence="2">Virion</location>
    </subcellularLocation>
</comment>
<dbReference type="OrthoDB" id="22890at10239"/>
<organism evidence="13 14">
    <name type="scientific">Le Dantec virus</name>
    <dbReference type="NCBI Taxonomy" id="318848"/>
    <lineage>
        <taxon>Viruses</taxon>
        <taxon>Riboviria</taxon>
        <taxon>Orthornavirae</taxon>
        <taxon>Negarnaviricota</taxon>
        <taxon>Haploviricotina</taxon>
        <taxon>Monjiviricetes</taxon>
        <taxon>Mononegavirales</taxon>
        <taxon>Rhabdoviridae</taxon>
        <taxon>Alpharhabdovirinae</taxon>
        <taxon>Ledantevirus</taxon>
        <taxon>Ledantevirus ledantec</taxon>
    </lineage>
</organism>
<name>A0A0D3R162_9RHAB</name>
<dbReference type="Gene3D" id="1.10.3570.10">
    <property type="entry name" value="Rhabdovirus nucleocapsid protein like domain"/>
    <property type="match status" value="1"/>
</dbReference>
<evidence type="ECO:0000259" key="12">
    <source>
        <dbReference type="Pfam" id="PF00945"/>
    </source>
</evidence>
<reference evidence="13 14" key="1">
    <citation type="journal article" date="2015" name="PLoS Pathog.">
        <title>Evolution of genome size and complexity in the rhabdoviridae.</title>
        <authorList>
            <person name="Walker P.J."/>
            <person name="Firth C."/>
            <person name="Widen S.G."/>
            <person name="Blasdell K.R."/>
            <person name="Guzman H."/>
            <person name="Wood T.G."/>
            <person name="Paradkar P.N."/>
            <person name="Holmes E.C."/>
            <person name="Tesh R.B."/>
            <person name="Vasilakis N."/>
        </authorList>
    </citation>
    <scope>NUCLEOTIDE SEQUENCE [LARGE SCALE GENOMIC DNA]</scope>
    <source>
        <strain evidence="13 14">DakHD763</strain>
    </source>
</reference>
<dbReference type="KEGG" id="vg:32707766"/>
<evidence type="ECO:0000313" key="13">
    <source>
        <dbReference type="EMBL" id="AJR28454.1"/>
    </source>
</evidence>
<dbReference type="RefSeq" id="YP_009361868.1">
    <property type="nucleotide sequence ID" value="NC_034443.1"/>
</dbReference>
<dbReference type="SUPFAM" id="SSF140809">
    <property type="entry name" value="Rhabdovirus nucleoprotein-like"/>
    <property type="match status" value="1"/>
</dbReference>
<evidence type="ECO:0000256" key="10">
    <source>
        <dbReference type="ARBA" id="ARBA00023274"/>
    </source>
</evidence>